<dbReference type="EMBL" id="GGEC01037957">
    <property type="protein sequence ID" value="MBX18441.1"/>
    <property type="molecule type" value="Transcribed_RNA"/>
</dbReference>
<proteinExistence type="predicted"/>
<feature type="signal peptide" evidence="1">
    <location>
        <begin position="1"/>
        <end position="18"/>
    </location>
</feature>
<name>A0A2P2LKF8_RHIMU</name>
<reference evidence="2" key="1">
    <citation type="submission" date="2018-02" db="EMBL/GenBank/DDBJ databases">
        <title>Rhizophora mucronata_Transcriptome.</title>
        <authorList>
            <person name="Meera S.P."/>
            <person name="Sreeshan A."/>
            <person name="Augustine A."/>
        </authorList>
    </citation>
    <scope>NUCLEOTIDE SEQUENCE</scope>
    <source>
        <tissue evidence="2">Leaf</tissue>
    </source>
</reference>
<evidence type="ECO:0000256" key="1">
    <source>
        <dbReference type="SAM" id="SignalP"/>
    </source>
</evidence>
<dbReference type="AlphaFoldDB" id="A0A2P2LKF8"/>
<feature type="chain" id="PRO_5015131767" evidence="1">
    <location>
        <begin position="19"/>
        <end position="67"/>
    </location>
</feature>
<accession>A0A2P2LKF8</accession>
<evidence type="ECO:0000313" key="2">
    <source>
        <dbReference type="EMBL" id="MBX18441.1"/>
    </source>
</evidence>
<protein>
    <submittedName>
        <fullName evidence="2">Uncharacterized protein MANES_16G114500</fullName>
    </submittedName>
</protein>
<organism evidence="2">
    <name type="scientific">Rhizophora mucronata</name>
    <name type="common">Asiatic mangrove</name>
    <dbReference type="NCBI Taxonomy" id="61149"/>
    <lineage>
        <taxon>Eukaryota</taxon>
        <taxon>Viridiplantae</taxon>
        <taxon>Streptophyta</taxon>
        <taxon>Embryophyta</taxon>
        <taxon>Tracheophyta</taxon>
        <taxon>Spermatophyta</taxon>
        <taxon>Magnoliopsida</taxon>
        <taxon>eudicotyledons</taxon>
        <taxon>Gunneridae</taxon>
        <taxon>Pentapetalae</taxon>
        <taxon>rosids</taxon>
        <taxon>fabids</taxon>
        <taxon>Malpighiales</taxon>
        <taxon>Rhizophoraceae</taxon>
        <taxon>Rhizophora</taxon>
    </lineage>
</organism>
<keyword evidence="1" id="KW-0732">Signal</keyword>
<sequence length="67" mass="7300">MAVLAVLSFNMALYFVHRETFVHYNCSLPSPVSLPPSILLSTPAHVCLLADCVLMDGSIVQSLSYSE</sequence>